<organism evidence="2 3">
    <name type="scientific">Coccidioides immitis RMSCC 2394</name>
    <dbReference type="NCBI Taxonomy" id="404692"/>
    <lineage>
        <taxon>Eukaryota</taxon>
        <taxon>Fungi</taxon>
        <taxon>Dikarya</taxon>
        <taxon>Ascomycota</taxon>
        <taxon>Pezizomycotina</taxon>
        <taxon>Eurotiomycetes</taxon>
        <taxon>Eurotiomycetidae</taxon>
        <taxon>Onygenales</taxon>
        <taxon>Onygenaceae</taxon>
        <taxon>Coccidioides</taxon>
    </lineage>
</organism>
<feature type="region of interest" description="Disordered" evidence="1">
    <location>
        <begin position="19"/>
        <end position="75"/>
    </location>
</feature>
<dbReference type="EMBL" id="DS028097">
    <property type="protein sequence ID" value="KMP07338.1"/>
    <property type="molecule type" value="Genomic_DNA"/>
</dbReference>
<proteinExistence type="predicted"/>
<feature type="compositionally biased region" description="Basic and acidic residues" evidence="1">
    <location>
        <begin position="65"/>
        <end position="75"/>
    </location>
</feature>
<evidence type="ECO:0000313" key="2">
    <source>
        <dbReference type="EMBL" id="KMP07338.1"/>
    </source>
</evidence>
<evidence type="ECO:0000256" key="1">
    <source>
        <dbReference type="SAM" id="MobiDB-lite"/>
    </source>
</evidence>
<accession>A0A0J6YK55</accession>
<evidence type="ECO:0000313" key="3">
    <source>
        <dbReference type="Proteomes" id="UP000054565"/>
    </source>
</evidence>
<gene>
    <name evidence="2" type="ORF">CIRG_07019</name>
</gene>
<name>A0A0J6YK55_COCIT</name>
<protein>
    <submittedName>
        <fullName evidence="2">Uncharacterized protein</fullName>
    </submittedName>
</protein>
<reference evidence="3" key="1">
    <citation type="journal article" date="2010" name="Genome Res.">
        <title>Population genomic sequencing of Coccidioides fungi reveals recent hybridization and transposon control.</title>
        <authorList>
            <person name="Neafsey D.E."/>
            <person name="Barker B.M."/>
            <person name="Sharpton T.J."/>
            <person name="Stajich J.E."/>
            <person name="Park D.J."/>
            <person name="Whiston E."/>
            <person name="Hung C.-Y."/>
            <person name="McMahan C."/>
            <person name="White J."/>
            <person name="Sykes S."/>
            <person name="Heiman D."/>
            <person name="Young S."/>
            <person name="Zeng Q."/>
            <person name="Abouelleil A."/>
            <person name="Aftuck L."/>
            <person name="Bessette D."/>
            <person name="Brown A."/>
            <person name="FitzGerald M."/>
            <person name="Lui A."/>
            <person name="Macdonald J.P."/>
            <person name="Priest M."/>
            <person name="Orbach M.J."/>
            <person name="Galgiani J.N."/>
            <person name="Kirkland T.N."/>
            <person name="Cole G.T."/>
            <person name="Birren B.W."/>
            <person name="Henn M.R."/>
            <person name="Taylor J.W."/>
            <person name="Rounsley S.D."/>
        </authorList>
    </citation>
    <scope>NUCLEOTIDE SEQUENCE [LARGE SCALE GENOMIC DNA]</scope>
    <source>
        <strain evidence="3">RMSCC 2394</strain>
    </source>
</reference>
<dbReference type="AlphaFoldDB" id="A0A0J6YK55"/>
<sequence length="100" mass="10824">MCPSPLAFPLYNLDLEALPGAPWGGGRGARRNDKLPAPNYMHRPPPSSHGAPCSDSNDIKALLKSKPDHSPRSTEHGTLIIRRALQKHRGQTPLTGIPAF</sequence>
<dbReference type="Proteomes" id="UP000054565">
    <property type="component" value="Unassembled WGS sequence"/>
</dbReference>